<dbReference type="AlphaFoldDB" id="A0A1H4SVV0"/>
<dbReference type="RefSeq" id="WP_090377274.1">
    <property type="nucleotide sequence ID" value="NZ_FNSC01000001.1"/>
</dbReference>
<proteinExistence type="predicted"/>
<dbReference type="Gene3D" id="1.25.40.10">
    <property type="entry name" value="Tetratricopeptide repeat domain"/>
    <property type="match status" value="1"/>
</dbReference>
<dbReference type="OrthoDB" id="6785873at2"/>
<accession>A0A1H4SVV0</accession>
<organism evidence="2 3">
    <name type="scientific">Pseudomonas anguilliseptica</name>
    <dbReference type="NCBI Taxonomy" id="53406"/>
    <lineage>
        <taxon>Bacteria</taxon>
        <taxon>Pseudomonadati</taxon>
        <taxon>Pseudomonadota</taxon>
        <taxon>Gammaproteobacteria</taxon>
        <taxon>Pseudomonadales</taxon>
        <taxon>Pseudomonadaceae</taxon>
        <taxon>Pseudomonas</taxon>
    </lineage>
</organism>
<sequence length="365" mass="40175">MYRLLLLIALCGAGAAHAAGQSVDPGVFRALDTAQTAQKKGDYAAARRALDAAKGTPGSLEEALLWRSRGYLAWAEGQNAQAIELLEKVLKSGKLDAELQAAEELNLARLNLVERRYARVVTLLAPGQANANEEVLQMLVQAYQGLGQPAKALPLAERYVQANPQAADSWLQFLVAINADVKRYPAAERWQRQLLARQPNNSQGWRQLAALQQLSGSHDKSLATLRAAYQKGLRFSESELDNLVLLAGAADQPWQGAKLLAGMLDQGLLPRTSAREERLGLLWWQARERGQAALVFRDLAQRSGAAKHWLHLAQLELEQARWQAGLDALAKAERAGAERSKVRARRQWAESELSYQRDKRIASAG</sequence>
<dbReference type="Proteomes" id="UP000242849">
    <property type="component" value="Unassembled WGS sequence"/>
</dbReference>
<gene>
    <name evidence="2" type="ORF">SAMN05421553_0926</name>
</gene>
<dbReference type="InterPro" id="IPR011990">
    <property type="entry name" value="TPR-like_helical_dom_sf"/>
</dbReference>
<feature type="signal peptide" evidence="1">
    <location>
        <begin position="1"/>
        <end position="18"/>
    </location>
</feature>
<evidence type="ECO:0000313" key="3">
    <source>
        <dbReference type="Proteomes" id="UP000242849"/>
    </source>
</evidence>
<evidence type="ECO:0000313" key="2">
    <source>
        <dbReference type="EMBL" id="SEC48293.1"/>
    </source>
</evidence>
<feature type="chain" id="PRO_5017454421" evidence="1">
    <location>
        <begin position="19"/>
        <end position="365"/>
    </location>
</feature>
<dbReference type="STRING" id="53406.SAMN05421553_0926"/>
<keyword evidence="1" id="KW-0732">Signal</keyword>
<reference evidence="3" key="1">
    <citation type="submission" date="2016-10" db="EMBL/GenBank/DDBJ databases">
        <authorList>
            <person name="Varghese N."/>
            <person name="Submissions S."/>
        </authorList>
    </citation>
    <scope>NUCLEOTIDE SEQUENCE [LARGE SCALE GENOMIC DNA]</scope>
    <source>
        <strain evidence="3">DSM 12111</strain>
    </source>
</reference>
<protein>
    <submittedName>
        <fullName evidence="2">Tetratricopeptide repeat-containing protein</fullName>
    </submittedName>
</protein>
<dbReference type="EMBL" id="FNSC01000001">
    <property type="protein sequence ID" value="SEC48293.1"/>
    <property type="molecule type" value="Genomic_DNA"/>
</dbReference>
<dbReference type="SUPFAM" id="SSF48452">
    <property type="entry name" value="TPR-like"/>
    <property type="match status" value="1"/>
</dbReference>
<name>A0A1H4SVV0_PSEAG</name>
<keyword evidence="3" id="KW-1185">Reference proteome</keyword>
<evidence type="ECO:0000256" key="1">
    <source>
        <dbReference type="SAM" id="SignalP"/>
    </source>
</evidence>